<name>A0ABV6AU58_9DEIO</name>
<dbReference type="InterPro" id="IPR036866">
    <property type="entry name" value="RibonucZ/Hydroxyglut_hydro"/>
</dbReference>
<protein>
    <submittedName>
        <fullName evidence="2">MBL fold metallo-hydrolase</fullName>
    </submittedName>
</protein>
<evidence type="ECO:0000313" key="3">
    <source>
        <dbReference type="Proteomes" id="UP001589733"/>
    </source>
</evidence>
<sequence>MKISDHVYALPLATTLGSGPTTLFLSLIVDDVQGATLVDTGVPGMTGQIEAALGEIGMNLSDIKRVIITHHDLDHIGSLPAVVEATGAQVLTSSGELPYVQGELPGQKQPTPEMRAGMPPQMLALFDNPPKARVDQVLEDGEVLDIAGGVCVVYTPGHTVGHLSLFVEADGVVISGDALGSDNGTLTLPWPQGTADMPEAVRSLGKLSTHPVKAVLTYHGGLVSENASQQLQALAAQPTV</sequence>
<feature type="domain" description="Metallo-beta-lactamase" evidence="1">
    <location>
        <begin position="22"/>
        <end position="219"/>
    </location>
</feature>
<proteinExistence type="predicted"/>
<dbReference type="InterPro" id="IPR001279">
    <property type="entry name" value="Metallo-B-lactamas"/>
</dbReference>
<accession>A0ABV6AU58</accession>
<dbReference type="Proteomes" id="UP001589733">
    <property type="component" value="Unassembled WGS sequence"/>
</dbReference>
<organism evidence="2 3">
    <name type="scientific">Deinococcus oregonensis</name>
    <dbReference type="NCBI Taxonomy" id="1805970"/>
    <lineage>
        <taxon>Bacteria</taxon>
        <taxon>Thermotogati</taxon>
        <taxon>Deinococcota</taxon>
        <taxon>Deinococci</taxon>
        <taxon>Deinococcales</taxon>
        <taxon>Deinococcaceae</taxon>
        <taxon>Deinococcus</taxon>
    </lineage>
</organism>
<dbReference type="Gene3D" id="3.60.15.10">
    <property type="entry name" value="Ribonuclease Z/Hydroxyacylglutathione hydrolase-like"/>
    <property type="match status" value="1"/>
</dbReference>
<reference evidence="2 3" key="1">
    <citation type="submission" date="2024-09" db="EMBL/GenBank/DDBJ databases">
        <authorList>
            <person name="Sun Q."/>
            <person name="Mori K."/>
        </authorList>
    </citation>
    <scope>NUCLEOTIDE SEQUENCE [LARGE SCALE GENOMIC DNA]</scope>
    <source>
        <strain evidence="2 3">JCM 13503</strain>
    </source>
</reference>
<dbReference type="PANTHER" id="PTHR42951:SF15">
    <property type="entry name" value="METALLO-BETA-LACTAMASE SUPERFAMILY PROTEIN"/>
    <property type="match status" value="1"/>
</dbReference>
<dbReference type="Pfam" id="PF00753">
    <property type="entry name" value="Lactamase_B"/>
    <property type="match status" value="1"/>
</dbReference>
<dbReference type="CDD" id="cd07721">
    <property type="entry name" value="yflN-like_MBL-fold"/>
    <property type="match status" value="1"/>
</dbReference>
<dbReference type="SUPFAM" id="SSF56281">
    <property type="entry name" value="Metallo-hydrolase/oxidoreductase"/>
    <property type="match status" value="1"/>
</dbReference>
<dbReference type="PANTHER" id="PTHR42951">
    <property type="entry name" value="METALLO-BETA-LACTAMASE DOMAIN-CONTAINING"/>
    <property type="match status" value="1"/>
</dbReference>
<dbReference type="InterPro" id="IPR050855">
    <property type="entry name" value="NDM-1-like"/>
</dbReference>
<dbReference type="EMBL" id="JBHLYR010000011">
    <property type="protein sequence ID" value="MFB9991038.1"/>
    <property type="molecule type" value="Genomic_DNA"/>
</dbReference>
<dbReference type="RefSeq" id="WP_380005578.1">
    <property type="nucleotide sequence ID" value="NZ_JBHLYR010000011.1"/>
</dbReference>
<dbReference type="SMART" id="SM00849">
    <property type="entry name" value="Lactamase_B"/>
    <property type="match status" value="1"/>
</dbReference>
<gene>
    <name evidence="2" type="ORF">ACFFLM_03450</name>
</gene>
<keyword evidence="3" id="KW-1185">Reference proteome</keyword>
<comment type="caution">
    <text evidence="2">The sequence shown here is derived from an EMBL/GenBank/DDBJ whole genome shotgun (WGS) entry which is preliminary data.</text>
</comment>
<evidence type="ECO:0000259" key="1">
    <source>
        <dbReference type="SMART" id="SM00849"/>
    </source>
</evidence>
<evidence type="ECO:0000313" key="2">
    <source>
        <dbReference type="EMBL" id="MFB9991038.1"/>
    </source>
</evidence>